<proteinExistence type="predicted"/>
<organism evidence="1 2">
    <name type="scientific">Segatella copri</name>
    <dbReference type="NCBI Taxonomy" id="165179"/>
    <lineage>
        <taxon>Bacteria</taxon>
        <taxon>Pseudomonadati</taxon>
        <taxon>Bacteroidota</taxon>
        <taxon>Bacteroidia</taxon>
        <taxon>Bacteroidales</taxon>
        <taxon>Prevotellaceae</taxon>
        <taxon>Segatella</taxon>
    </lineage>
</organism>
<reference evidence="1" key="1">
    <citation type="submission" date="2022-07" db="EMBL/GenBank/DDBJ databases">
        <title>Prevotella copri.</title>
        <authorList>
            <person name="Yang C."/>
        </authorList>
    </citation>
    <scope>NUCLEOTIDE SEQUENCE</scope>
    <source>
        <strain evidence="1">HF1805</strain>
    </source>
</reference>
<gene>
    <name evidence="1" type="ORF">NNC68_08145</name>
</gene>
<comment type="caution">
    <text evidence="1">The sequence shown here is derived from an EMBL/GenBank/DDBJ whole genome shotgun (WGS) entry which is preliminary data.</text>
</comment>
<dbReference type="EMBL" id="JANDWU010000012">
    <property type="protein sequence ID" value="MCP9549443.1"/>
    <property type="molecule type" value="Genomic_DNA"/>
</dbReference>
<accession>A0AAW5I8B0</accession>
<evidence type="ECO:0000313" key="2">
    <source>
        <dbReference type="Proteomes" id="UP001205506"/>
    </source>
</evidence>
<evidence type="ECO:0000313" key="1">
    <source>
        <dbReference type="EMBL" id="MCP9549443.1"/>
    </source>
</evidence>
<sequence length="768" mass="86602">MAVYQYRKFKISVSEDSKKTQGLHVGDIVRRQYFDNPNLIYSLMCVLETGQDTVTVIENGATKQKKRDWFIGALLEGDVPSTNEILDFVRVTNLWNANRLGAIYMTSSDEQSQYIDVIDGIAVEQSLCYPSSVNNVSWEDNFSQYNVVGKAYASVEYKRSVLDNYRVCSITKNSIASSPNTFIGLSQTFERNIENPERVLVSYKIKASRNMNNIVASIEYEDETRVDGTLNVEATTEWKYQFHAITIDNSGRYKRTFRLNVNDSLQEGDNIEIADLNIILLSSVANFAGGMKLRIGKLSGVNDPVFGTLENYGAYLQRLYATQQVNISGTLTAGDENGFGCTFYAGKIHKNVVINSIACDFESSTEIVATDSPVGIGEIYKSNKEMILNAQTNSWMLGKLGKRYCFSFWAKSTEDCDVLISQNGHTVKTVSVPGDDTWMRYSANWDIQDPLKGEDPLQIALLMSSGDLYMTAPQFESGKYATQYQPTDDVLSYVEDYGAWFNKGGIGGTIQNPLLKLNEDGSISSKNDSFVIKNDGTGYFANGRFKWTKDQIILQGVTIKWEDLDDTAQEELKPKSIKLIGENVFIIDRGFCSPDSLMIQMVETNFLSYSSGRKWYYLDTNGEYVLFDGENGRTFTVFPDAIYWKDRQTLTIKCVVTANYVDYFDTITIQKRRNGEDAYNVIIRTSNGNTFKNGVGQTTLTAHVYRGGTEITEQLQNKDFDWIKTSDNPDTDELFNLAHVGYGHVLEISTKDVWNMAQFDCKVRINNI</sequence>
<dbReference type="AlphaFoldDB" id="A0AAW5I8B0"/>
<dbReference type="RefSeq" id="WP_255075269.1">
    <property type="nucleotide sequence ID" value="NZ_JANDWU010000012.1"/>
</dbReference>
<name>A0AAW5I8B0_9BACT</name>
<dbReference type="Proteomes" id="UP001205506">
    <property type="component" value="Unassembled WGS sequence"/>
</dbReference>
<protein>
    <submittedName>
        <fullName evidence="1">Uncharacterized protein</fullName>
    </submittedName>
</protein>